<evidence type="ECO:0000259" key="6">
    <source>
        <dbReference type="PROSITE" id="PS50090"/>
    </source>
</evidence>
<dbReference type="PANTHER" id="PTHR47999">
    <property type="entry name" value="TRANSCRIPTION FACTOR MYB8-RELATED-RELATED"/>
    <property type="match status" value="1"/>
</dbReference>
<dbReference type="Pfam" id="PF00249">
    <property type="entry name" value="Myb_DNA-binding"/>
    <property type="match status" value="2"/>
</dbReference>
<reference evidence="8 9" key="1">
    <citation type="journal article" date="2023" name="Hortic Res">
        <title>Pangenome of water caltrop reveals structural variations and asymmetric subgenome divergence after allopolyploidization.</title>
        <authorList>
            <person name="Zhang X."/>
            <person name="Chen Y."/>
            <person name="Wang L."/>
            <person name="Yuan Y."/>
            <person name="Fang M."/>
            <person name="Shi L."/>
            <person name="Lu R."/>
            <person name="Comes H.P."/>
            <person name="Ma Y."/>
            <person name="Chen Y."/>
            <person name="Huang G."/>
            <person name="Zhou Y."/>
            <person name="Zheng Z."/>
            <person name="Qiu Y."/>
        </authorList>
    </citation>
    <scope>NUCLEOTIDE SEQUENCE [LARGE SCALE GENOMIC DNA]</scope>
    <source>
        <strain evidence="8">F231</strain>
    </source>
</reference>
<feature type="compositionally biased region" description="Low complexity" evidence="5">
    <location>
        <begin position="311"/>
        <end position="321"/>
    </location>
</feature>
<dbReference type="Gene3D" id="1.10.10.60">
    <property type="entry name" value="Homeodomain-like"/>
    <property type="match status" value="2"/>
</dbReference>
<name>A0AAN7LIP7_TRANT</name>
<evidence type="ECO:0000256" key="4">
    <source>
        <dbReference type="ARBA" id="ARBA00023242"/>
    </source>
</evidence>
<feature type="region of interest" description="Disordered" evidence="5">
    <location>
        <begin position="311"/>
        <end position="330"/>
    </location>
</feature>
<dbReference type="InterPro" id="IPR017930">
    <property type="entry name" value="Myb_dom"/>
</dbReference>
<dbReference type="GO" id="GO:0003677">
    <property type="term" value="F:DNA binding"/>
    <property type="evidence" value="ECO:0007669"/>
    <property type="project" value="UniProtKB-KW"/>
</dbReference>
<gene>
    <name evidence="8" type="ORF">SAY86_001758</name>
</gene>
<evidence type="ECO:0000256" key="3">
    <source>
        <dbReference type="ARBA" id="ARBA00023125"/>
    </source>
</evidence>
<dbReference type="AlphaFoldDB" id="A0AAN7LIP7"/>
<keyword evidence="9" id="KW-1185">Reference proteome</keyword>
<dbReference type="SMART" id="SM00717">
    <property type="entry name" value="SANT"/>
    <property type="match status" value="2"/>
</dbReference>
<evidence type="ECO:0000313" key="9">
    <source>
        <dbReference type="Proteomes" id="UP001346149"/>
    </source>
</evidence>
<organism evidence="8 9">
    <name type="scientific">Trapa natans</name>
    <name type="common">Water chestnut</name>
    <dbReference type="NCBI Taxonomy" id="22666"/>
    <lineage>
        <taxon>Eukaryota</taxon>
        <taxon>Viridiplantae</taxon>
        <taxon>Streptophyta</taxon>
        <taxon>Embryophyta</taxon>
        <taxon>Tracheophyta</taxon>
        <taxon>Spermatophyta</taxon>
        <taxon>Magnoliopsida</taxon>
        <taxon>eudicotyledons</taxon>
        <taxon>Gunneridae</taxon>
        <taxon>Pentapetalae</taxon>
        <taxon>rosids</taxon>
        <taxon>malvids</taxon>
        <taxon>Myrtales</taxon>
        <taxon>Lythraceae</taxon>
        <taxon>Trapa</taxon>
    </lineage>
</organism>
<feature type="domain" description="HTH myb-type" evidence="7">
    <location>
        <begin position="51"/>
        <end position="105"/>
    </location>
</feature>
<dbReference type="CDD" id="cd00167">
    <property type="entry name" value="SANT"/>
    <property type="match status" value="2"/>
</dbReference>
<dbReference type="FunFam" id="1.10.10.60:FF:000001">
    <property type="entry name" value="MYB-related transcription factor"/>
    <property type="match status" value="1"/>
</dbReference>
<proteinExistence type="predicted"/>
<dbReference type="Proteomes" id="UP001346149">
    <property type="component" value="Unassembled WGS sequence"/>
</dbReference>
<keyword evidence="2" id="KW-0677">Repeat</keyword>
<feature type="domain" description="Myb-like" evidence="6">
    <location>
        <begin position="1"/>
        <end position="50"/>
    </location>
</feature>
<dbReference type="InterPro" id="IPR015495">
    <property type="entry name" value="Myb_TF_plants"/>
</dbReference>
<feature type="domain" description="HTH myb-type" evidence="7">
    <location>
        <begin position="1"/>
        <end position="50"/>
    </location>
</feature>
<keyword evidence="3" id="KW-0238">DNA-binding</keyword>
<comment type="caution">
    <text evidence="8">The sequence shown here is derived from an EMBL/GenBank/DDBJ whole genome shotgun (WGS) entry which is preliminary data.</text>
</comment>
<dbReference type="EMBL" id="JAXQNO010000013">
    <property type="protein sequence ID" value="KAK4785069.1"/>
    <property type="molecule type" value="Genomic_DNA"/>
</dbReference>
<feature type="domain" description="Myb-like" evidence="6">
    <location>
        <begin position="51"/>
        <end position="101"/>
    </location>
</feature>
<evidence type="ECO:0000256" key="5">
    <source>
        <dbReference type="SAM" id="MobiDB-lite"/>
    </source>
</evidence>
<dbReference type="PROSITE" id="PS50090">
    <property type="entry name" value="MYB_LIKE"/>
    <property type="match status" value="2"/>
</dbReference>
<protein>
    <submittedName>
        <fullName evidence="8">Uncharacterized protein</fullName>
    </submittedName>
</protein>
<evidence type="ECO:0000313" key="8">
    <source>
        <dbReference type="EMBL" id="KAK4785069.1"/>
    </source>
</evidence>
<dbReference type="InterPro" id="IPR009057">
    <property type="entry name" value="Homeodomain-like_sf"/>
</dbReference>
<accession>A0AAN7LIP7</accession>
<evidence type="ECO:0000256" key="1">
    <source>
        <dbReference type="ARBA" id="ARBA00004123"/>
    </source>
</evidence>
<dbReference type="InterPro" id="IPR001005">
    <property type="entry name" value="SANT/Myb"/>
</dbReference>
<comment type="subcellular location">
    <subcellularLocation>
        <location evidence="1">Nucleus</location>
    </subcellularLocation>
</comment>
<sequence length="330" mass="37142">MERRPWTPEEDLVLADYIKAHGVGRWGSLPKKAGLNRSGKSCRLRWLKYLRPDIKRGNISPDEEELILRLHRLLGNRWSLIAGRLPGRTDYEIKAYWNSTLRKRAEKSSSKNLYIPKAQRHPYPGKCKLNTILREDDNTGIPHNVIQSSICWEKEMSKAPAAFWATMLKSAEVDTKAQASTQRHEHHNFCLSINKGDWALHPPFDRETTTTSNNMEVESHRSNNRLLSGLHRGEDAGENAMEDPVMNFDFGVDVFLSDLFNPEILEGSDPSSLASLADLLNSETMVGSKPSSPPMADLLISEVMVYSNPSLLPSSDSPTCDLDGKNQSCK</sequence>
<dbReference type="GO" id="GO:0005634">
    <property type="term" value="C:nucleus"/>
    <property type="evidence" value="ECO:0007669"/>
    <property type="project" value="UniProtKB-SubCell"/>
</dbReference>
<evidence type="ECO:0000256" key="2">
    <source>
        <dbReference type="ARBA" id="ARBA00022737"/>
    </source>
</evidence>
<dbReference type="SUPFAM" id="SSF46689">
    <property type="entry name" value="Homeodomain-like"/>
    <property type="match status" value="1"/>
</dbReference>
<dbReference type="PROSITE" id="PS51294">
    <property type="entry name" value="HTH_MYB"/>
    <property type="match status" value="2"/>
</dbReference>
<keyword evidence="4" id="KW-0539">Nucleus</keyword>
<dbReference type="PANTHER" id="PTHR47999:SF96">
    <property type="entry name" value="TRANSCRIPTION REPRESSOR MYB6-LIKE"/>
    <property type="match status" value="1"/>
</dbReference>
<evidence type="ECO:0000259" key="7">
    <source>
        <dbReference type="PROSITE" id="PS51294"/>
    </source>
</evidence>